<dbReference type="Proteomes" id="UP000261284">
    <property type="component" value="Unassembled WGS sequence"/>
</dbReference>
<comment type="caution">
    <text evidence="1">The sequence shown here is derived from an EMBL/GenBank/DDBJ whole genome shotgun (WGS) entry which is preliminary data.</text>
</comment>
<accession>A0A3E1NF74</accession>
<dbReference type="AlphaFoldDB" id="A0A3E1NF74"/>
<evidence type="ECO:0008006" key="3">
    <source>
        <dbReference type="Google" id="ProtNLM"/>
    </source>
</evidence>
<organism evidence="1 2">
    <name type="scientific">Deminuibacter soli</name>
    <dbReference type="NCBI Taxonomy" id="2291815"/>
    <lineage>
        <taxon>Bacteria</taxon>
        <taxon>Pseudomonadati</taxon>
        <taxon>Bacteroidota</taxon>
        <taxon>Chitinophagia</taxon>
        <taxon>Chitinophagales</taxon>
        <taxon>Chitinophagaceae</taxon>
        <taxon>Deminuibacter</taxon>
    </lineage>
</organism>
<dbReference type="EMBL" id="QTJU01000009">
    <property type="protein sequence ID" value="RFM26438.1"/>
    <property type="molecule type" value="Genomic_DNA"/>
</dbReference>
<reference evidence="1 2" key="1">
    <citation type="submission" date="2018-08" db="EMBL/GenBank/DDBJ databases">
        <title>Chitinophagaceae sp. K23C18032701, a novel bacterium isolated from forest soil.</title>
        <authorList>
            <person name="Wang C."/>
        </authorList>
    </citation>
    <scope>NUCLEOTIDE SEQUENCE [LARGE SCALE GENOMIC DNA]</scope>
    <source>
        <strain evidence="1 2">K23C18032701</strain>
    </source>
</reference>
<dbReference type="RefSeq" id="WP_116848991.1">
    <property type="nucleotide sequence ID" value="NZ_QTJU01000009.1"/>
</dbReference>
<sequence length="156" mass="17780">MLVFLDIDGVMVPAIGHRRPEVLADGFVAFSNKSARALDRLITEYDATVVLTTSHKSNYSIEEWEKIFKNRGIHSKKVKSIYPNKDHLSRKEEILNWFSLNNTEEDFVIIDDDKSLNGLPKDLKAHLILTSSYVGLTEEHLNDVKRIVASNKKLPC</sequence>
<evidence type="ECO:0000313" key="2">
    <source>
        <dbReference type="Proteomes" id="UP000261284"/>
    </source>
</evidence>
<keyword evidence="2" id="KW-1185">Reference proteome</keyword>
<gene>
    <name evidence="1" type="ORF">DXN05_19605</name>
</gene>
<protein>
    <recommendedName>
        <fullName evidence="3">FCP1 homology domain-containing protein</fullName>
    </recommendedName>
</protein>
<proteinExistence type="predicted"/>
<evidence type="ECO:0000313" key="1">
    <source>
        <dbReference type="EMBL" id="RFM26438.1"/>
    </source>
</evidence>
<dbReference type="OrthoDB" id="764324at2"/>
<name>A0A3E1NF74_9BACT</name>
<dbReference type="Pfam" id="PF18143">
    <property type="entry name" value="HAD_SAK_2"/>
    <property type="match status" value="1"/>
</dbReference>